<dbReference type="InterPro" id="IPR036026">
    <property type="entry name" value="Seven-hairpin_glycosidases"/>
</dbReference>
<dbReference type="PRINTS" id="PR00747">
    <property type="entry name" value="GLYHDRLASE47"/>
</dbReference>
<protein>
    <recommendedName>
        <fullName evidence="7">alpha-1,2-Mannosidase</fullName>
        <ecNumber evidence="7">3.2.1.-</ecNumber>
    </recommendedName>
</protein>
<evidence type="ECO:0000256" key="5">
    <source>
        <dbReference type="ARBA" id="ARBA00023157"/>
    </source>
</evidence>
<gene>
    <name evidence="8" type="ORF">EVOR1521_LOCUS23906</name>
</gene>
<dbReference type="AlphaFoldDB" id="A0AA36J8V2"/>
<evidence type="ECO:0000256" key="4">
    <source>
        <dbReference type="ARBA" id="ARBA00022801"/>
    </source>
</evidence>
<dbReference type="GO" id="GO:0005975">
    <property type="term" value="P:carbohydrate metabolic process"/>
    <property type="evidence" value="ECO:0007669"/>
    <property type="project" value="InterPro"/>
</dbReference>
<dbReference type="EMBL" id="CAUJNA010003379">
    <property type="protein sequence ID" value="CAJ1400591.1"/>
    <property type="molecule type" value="Genomic_DNA"/>
</dbReference>
<dbReference type="GO" id="GO:0016020">
    <property type="term" value="C:membrane"/>
    <property type="evidence" value="ECO:0007669"/>
    <property type="project" value="InterPro"/>
</dbReference>
<evidence type="ECO:0000313" key="8">
    <source>
        <dbReference type="EMBL" id="CAJ1400591.1"/>
    </source>
</evidence>
<dbReference type="InterPro" id="IPR012341">
    <property type="entry name" value="6hp_glycosidase-like_sf"/>
</dbReference>
<evidence type="ECO:0000313" key="9">
    <source>
        <dbReference type="Proteomes" id="UP001178507"/>
    </source>
</evidence>
<dbReference type="SUPFAM" id="SSF48225">
    <property type="entry name" value="Seven-hairpin glycosidases"/>
    <property type="match status" value="1"/>
</dbReference>
<dbReference type="GO" id="GO:0005509">
    <property type="term" value="F:calcium ion binding"/>
    <property type="evidence" value="ECO:0007669"/>
    <property type="project" value="InterPro"/>
</dbReference>
<comment type="similarity">
    <text evidence="3 7">Belongs to the glycosyl hydrolase 47 family.</text>
</comment>
<feature type="binding site" evidence="6">
    <location>
        <position position="144"/>
    </location>
    <ligand>
        <name>Ca(2+)</name>
        <dbReference type="ChEBI" id="CHEBI:29108"/>
    </ligand>
</feature>
<evidence type="ECO:0000256" key="3">
    <source>
        <dbReference type="ARBA" id="ARBA00007658"/>
    </source>
</evidence>
<dbReference type="GO" id="GO:0004571">
    <property type="term" value="F:mannosyl-oligosaccharide 1,2-alpha-mannosidase activity"/>
    <property type="evidence" value="ECO:0007669"/>
    <property type="project" value="InterPro"/>
</dbReference>
<evidence type="ECO:0000256" key="7">
    <source>
        <dbReference type="RuleBase" id="RU361193"/>
    </source>
</evidence>
<keyword evidence="6" id="KW-0479">Metal-binding</keyword>
<dbReference type="Proteomes" id="UP001178507">
    <property type="component" value="Unassembled WGS sequence"/>
</dbReference>
<keyword evidence="9" id="KW-1185">Reference proteome</keyword>
<comment type="pathway">
    <text evidence="2">Protein modification; protein glycosylation.</text>
</comment>
<dbReference type="EC" id="3.2.1.-" evidence="7"/>
<evidence type="ECO:0000256" key="1">
    <source>
        <dbReference type="ARBA" id="ARBA00001913"/>
    </source>
</evidence>
<dbReference type="GO" id="GO:0005783">
    <property type="term" value="C:endoplasmic reticulum"/>
    <property type="evidence" value="ECO:0007669"/>
    <property type="project" value="TreeGrafter"/>
</dbReference>
<dbReference type="Gene3D" id="1.50.10.10">
    <property type="match status" value="1"/>
</dbReference>
<proteinExistence type="inferred from homology"/>
<keyword evidence="7" id="KW-0326">Glycosidase</keyword>
<comment type="cofactor">
    <cofactor evidence="1 6">
        <name>Ca(2+)</name>
        <dbReference type="ChEBI" id="CHEBI:29108"/>
    </cofactor>
</comment>
<dbReference type="InterPro" id="IPR001382">
    <property type="entry name" value="Glyco_hydro_47"/>
</dbReference>
<dbReference type="InterPro" id="IPR050749">
    <property type="entry name" value="Glycosyl_Hydrolase_47"/>
</dbReference>
<accession>A0AA36J8V2</accession>
<organism evidence="8 9">
    <name type="scientific">Effrenium voratum</name>
    <dbReference type="NCBI Taxonomy" id="2562239"/>
    <lineage>
        <taxon>Eukaryota</taxon>
        <taxon>Sar</taxon>
        <taxon>Alveolata</taxon>
        <taxon>Dinophyceae</taxon>
        <taxon>Suessiales</taxon>
        <taxon>Symbiodiniaceae</taxon>
        <taxon>Effrenium</taxon>
    </lineage>
</organism>
<keyword evidence="6" id="KW-0106">Calcium</keyword>
<keyword evidence="4 7" id="KW-0378">Hydrolase</keyword>
<name>A0AA36J8V2_9DINO</name>
<dbReference type="Pfam" id="PF01532">
    <property type="entry name" value="Glyco_hydro_47"/>
    <property type="match status" value="1"/>
</dbReference>
<comment type="caution">
    <text evidence="8">The sequence shown here is derived from an EMBL/GenBank/DDBJ whole genome shotgun (WGS) entry which is preliminary data.</text>
</comment>
<evidence type="ECO:0000256" key="2">
    <source>
        <dbReference type="ARBA" id="ARBA00004922"/>
    </source>
</evidence>
<sequence>MGTLGRLMVSSCMRTATCAKLWRDTKSGLAPEYVLLDSMGRGEKRIPQGAAHSFLRPETAESLFYMYRLTGHEKYRKWGKKLFHAIVEHSKLPGGYGSVKDVNKVPTSKLDEMQSFVMAETFKYLYLLFSSDKALDMGKFVLNTEGHPLRKTSI</sequence>
<reference evidence="8" key="1">
    <citation type="submission" date="2023-08" db="EMBL/GenBank/DDBJ databases">
        <authorList>
            <person name="Chen Y."/>
            <person name="Shah S."/>
            <person name="Dougan E. K."/>
            <person name="Thang M."/>
            <person name="Chan C."/>
        </authorList>
    </citation>
    <scope>NUCLEOTIDE SEQUENCE</scope>
</reference>
<dbReference type="PANTHER" id="PTHR11742">
    <property type="entry name" value="MANNOSYL-OLIGOSACCHARIDE ALPHA-1,2-MANNOSIDASE-RELATED"/>
    <property type="match status" value="1"/>
</dbReference>
<evidence type="ECO:0000256" key="6">
    <source>
        <dbReference type="PIRSR" id="PIRSR601382-2"/>
    </source>
</evidence>
<keyword evidence="5" id="KW-1015">Disulfide bond</keyword>